<evidence type="ECO:0000313" key="3">
    <source>
        <dbReference type="Proteomes" id="UP001208114"/>
    </source>
</evidence>
<feature type="domain" description="N-acetyltransferase" evidence="1">
    <location>
        <begin position="30"/>
        <end position="159"/>
    </location>
</feature>
<evidence type="ECO:0000313" key="2">
    <source>
        <dbReference type="EMBL" id="MCU7615096.1"/>
    </source>
</evidence>
<sequence length="195" mass="22963">MELLHIYKIYNFHLNQLMILNNVLIGKNIQMRSATTDDAQFILDLRLDPELKKFINETSSELQKQKEWIDDQRKKNGDYYFMIMNNKEELLGTAAAYDIINKNFNVGRWIVKRTAPKTIAVESLVMVYNFGFNILKLSTADFQVRTENIKGLNFHLSYGCEIYKISGNLVHLKFKKTLFNDLLKKFKNYHNINII</sequence>
<dbReference type="Proteomes" id="UP001208114">
    <property type="component" value="Unassembled WGS sequence"/>
</dbReference>
<dbReference type="Gene3D" id="3.40.630.30">
    <property type="match status" value="1"/>
</dbReference>
<name>A0ABT2VYU6_9FLAO</name>
<protein>
    <submittedName>
        <fullName evidence="2">GNAT family N-acetyltransferase</fullName>
    </submittedName>
</protein>
<keyword evidence="3" id="KW-1185">Reference proteome</keyword>
<organism evidence="2 3">
    <name type="scientific">Chryseobacterium gilvum</name>
    <dbReference type="NCBI Taxonomy" id="2976534"/>
    <lineage>
        <taxon>Bacteria</taxon>
        <taxon>Pseudomonadati</taxon>
        <taxon>Bacteroidota</taxon>
        <taxon>Flavobacteriia</taxon>
        <taxon>Flavobacteriales</taxon>
        <taxon>Weeksellaceae</taxon>
        <taxon>Chryseobacterium group</taxon>
        <taxon>Chryseobacterium</taxon>
    </lineage>
</organism>
<reference evidence="3" key="1">
    <citation type="submission" date="2023-07" db="EMBL/GenBank/DDBJ databases">
        <title>Chryseobacterium sp. GMJ5 Genome sequencing and assembly.</title>
        <authorList>
            <person name="Jung Y."/>
        </authorList>
    </citation>
    <scope>NUCLEOTIDE SEQUENCE [LARGE SCALE GENOMIC DNA]</scope>
    <source>
        <strain evidence="3">GMJ5</strain>
    </source>
</reference>
<dbReference type="PANTHER" id="PTHR43415:SF3">
    <property type="entry name" value="GNAT-FAMILY ACETYLTRANSFERASE"/>
    <property type="match status" value="1"/>
</dbReference>
<gene>
    <name evidence="2" type="ORF">N0B16_11660</name>
</gene>
<dbReference type="RefSeq" id="WP_262991119.1">
    <property type="nucleotide sequence ID" value="NZ_JAOTEN010000003.1"/>
</dbReference>
<dbReference type="InterPro" id="IPR016181">
    <property type="entry name" value="Acyl_CoA_acyltransferase"/>
</dbReference>
<comment type="caution">
    <text evidence="2">The sequence shown here is derived from an EMBL/GenBank/DDBJ whole genome shotgun (WGS) entry which is preliminary data.</text>
</comment>
<evidence type="ECO:0000259" key="1">
    <source>
        <dbReference type="Pfam" id="PF13302"/>
    </source>
</evidence>
<dbReference type="Pfam" id="PF13302">
    <property type="entry name" value="Acetyltransf_3"/>
    <property type="match status" value="1"/>
</dbReference>
<dbReference type="EMBL" id="JAOTEN010000003">
    <property type="protein sequence ID" value="MCU7615096.1"/>
    <property type="molecule type" value="Genomic_DNA"/>
</dbReference>
<dbReference type="InterPro" id="IPR000182">
    <property type="entry name" value="GNAT_dom"/>
</dbReference>
<proteinExistence type="predicted"/>
<dbReference type="SUPFAM" id="SSF55729">
    <property type="entry name" value="Acyl-CoA N-acyltransferases (Nat)"/>
    <property type="match status" value="1"/>
</dbReference>
<dbReference type="PANTHER" id="PTHR43415">
    <property type="entry name" value="SPERMIDINE N(1)-ACETYLTRANSFERASE"/>
    <property type="match status" value="1"/>
</dbReference>
<accession>A0ABT2VYU6</accession>